<keyword evidence="2" id="KW-1185">Reference proteome</keyword>
<dbReference type="Proteomes" id="UP001060215">
    <property type="component" value="Chromosome 1"/>
</dbReference>
<accession>A0ACC0IYC3</accession>
<sequence>MKGDVEFPFPAIDEDSTKCDSNMIMTFASREKNKEGPLDAMKRSCNIILFHTFRELEGRYVDYLAALVEKKIVPVGSLVREIDDEGDHAEIIEWLDNKDESSSCIH</sequence>
<organism evidence="1 2">
    <name type="scientific">Camellia lanceoleosa</name>
    <dbReference type="NCBI Taxonomy" id="1840588"/>
    <lineage>
        <taxon>Eukaryota</taxon>
        <taxon>Viridiplantae</taxon>
        <taxon>Streptophyta</taxon>
        <taxon>Embryophyta</taxon>
        <taxon>Tracheophyta</taxon>
        <taxon>Spermatophyta</taxon>
        <taxon>Magnoliopsida</taxon>
        <taxon>eudicotyledons</taxon>
        <taxon>Gunneridae</taxon>
        <taxon>Pentapetalae</taxon>
        <taxon>asterids</taxon>
        <taxon>Ericales</taxon>
        <taxon>Theaceae</taxon>
        <taxon>Camellia</taxon>
    </lineage>
</organism>
<name>A0ACC0IYC3_9ERIC</name>
<gene>
    <name evidence="1" type="ORF">LOK49_LG01G00397</name>
</gene>
<dbReference type="EMBL" id="CM045758">
    <property type="protein sequence ID" value="KAI8030914.1"/>
    <property type="molecule type" value="Genomic_DNA"/>
</dbReference>
<evidence type="ECO:0000313" key="1">
    <source>
        <dbReference type="EMBL" id="KAI8030914.1"/>
    </source>
</evidence>
<proteinExistence type="predicted"/>
<evidence type="ECO:0000313" key="2">
    <source>
        <dbReference type="Proteomes" id="UP001060215"/>
    </source>
</evidence>
<comment type="caution">
    <text evidence="1">The sequence shown here is derived from an EMBL/GenBank/DDBJ whole genome shotgun (WGS) entry which is preliminary data.</text>
</comment>
<reference evidence="1 2" key="1">
    <citation type="journal article" date="2022" name="Plant J.">
        <title>Chromosome-level genome of Camellia lanceoleosa provides a valuable resource for understanding genome evolution and self-incompatibility.</title>
        <authorList>
            <person name="Gong W."/>
            <person name="Xiao S."/>
            <person name="Wang L."/>
            <person name="Liao Z."/>
            <person name="Chang Y."/>
            <person name="Mo W."/>
            <person name="Hu G."/>
            <person name="Li W."/>
            <person name="Zhao G."/>
            <person name="Zhu H."/>
            <person name="Hu X."/>
            <person name="Ji K."/>
            <person name="Xiang X."/>
            <person name="Song Q."/>
            <person name="Yuan D."/>
            <person name="Jin S."/>
            <person name="Zhang L."/>
        </authorList>
    </citation>
    <scope>NUCLEOTIDE SEQUENCE [LARGE SCALE GENOMIC DNA]</scope>
    <source>
        <strain evidence="1">SQ_2022a</strain>
    </source>
</reference>
<protein>
    <submittedName>
        <fullName evidence="1">Cyanidin-3-O-glucoside 2-O-glucuronosyltransferase</fullName>
    </submittedName>
</protein>